<dbReference type="InterPro" id="IPR002698">
    <property type="entry name" value="FTHF_cligase"/>
</dbReference>
<evidence type="ECO:0000256" key="2">
    <source>
        <dbReference type="ARBA" id="ARBA00022741"/>
    </source>
</evidence>
<sequence length="197" mass="21782">MVLFKTNDKSDLRSKMKRKRGTLASLYPRSGSQVAARFPAELVARGGLTIAGYAPKGSEINCLPLMDKLKARGAKMCLPVVETKHEPLIFRAWEPGQELVTSAFGIEEPAQDAAILVPDMLLVPLLAFNAKGFRLGYGGGYYDRTLEKLRAENEHLVAVGLGYEAQGISRMPVDRHDEKMDWIITETLAHSITRKTP</sequence>
<dbReference type="SUPFAM" id="SSF100950">
    <property type="entry name" value="NagB/RpiA/CoA transferase-like"/>
    <property type="match status" value="1"/>
</dbReference>
<dbReference type="EC" id="6.3.3.2" evidence="4"/>
<evidence type="ECO:0000313" key="4">
    <source>
        <dbReference type="EMBL" id="VAV91000.1"/>
    </source>
</evidence>
<dbReference type="GO" id="GO:0009396">
    <property type="term" value="P:folic acid-containing compound biosynthetic process"/>
    <property type="evidence" value="ECO:0007669"/>
    <property type="project" value="TreeGrafter"/>
</dbReference>
<proteinExistence type="inferred from homology"/>
<keyword evidence="4" id="KW-0436">Ligase</keyword>
<dbReference type="InterPro" id="IPR024185">
    <property type="entry name" value="FTHF_cligase-like_sf"/>
</dbReference>
<dbReference type="NCBIfam" id="TIGR02727">
    <property type="entry name" value="MTHFS_bact"/>
    <property type="match status" value="1"/>
</dbReference>
<accession>A0A3B0RD51</accession>
<name>A0A3B0RD51_9ZZZZ</name>
<dbReference type="InterPro" id="IPR037171">
    <property type="entry name" value="NagB/RpiA_transferase-like"/>
</dbReference>
<dbReference type="PANTHER" id="PTHR23407:SF1">
    <property type="entry name" value="5-FORMYLTETRAHYDROFOLATE CYCLO-LIGASE"/>
    <property type="match status" value="1"/>
</dbReference>
<evidence type="ECO:0000256" key="3">
    <source>
        <dbReference type="ARBA" id="ARBA00022840"/>
    </source>
</evidence>
<evidence type="ECO:0000256" key="1">
    <source>
        <dbReference type="ARBA" id="ARBA00010638"/>
    </source>
</evidence>
<dbReference type="PIRSF" id="PIRSF006806">
    <property type="entry name" value="FTHF_cligase"/>
    <property type="match status" value="1"/>
</dbReference>
<dbReference type="PANTHER" id="PTHR23407">
    <property type="entry name" value="ATPASE INHIBITOR/5-FORMYLTETRAHYDROFOLATE CYCLO-LIGASE"/>
    <property type="match status" value="1"/>
</dbReference>
<reference evidence="4" key="1">
    <citation type="submission" date="2018-06" db="EMBL/GenBank/DDBJ databases">
        <authorList>
            <person name="Zhirakovskaya E."/>
        </authorList>
    </citation>
    <scope>NUCLEOTIDE SEQUENCE</scope>
</reference>
<dbReference type="EMBL" id="UOEE01000118">
    <property type="protein sequence ID" value="VAV91000.1"/>
    <property type="molecule type" value="Genomic_DNA"/>
</dbReference>
<gene>
    <name evidence="4" type="ORF">MNBD_ALPHA06-2064</name>
</gene>
<organism evidence="4">
    <name type="scientific">hydrothermal vent metagenome</name>
    <dbReference type="NCBI Taxonomy" id="652676"/>
    <lineage>
        <taxon>unclassified sequences</taxon>
        <taxon>metagenomes</taxon>
        <taxon>ecological metagenomes</taxon>
    </lineage>
</organism>
<dbReference type="Pfam" id="PF01812">
    <property type="entry name" value="5-FTHF_cyc-lig"/>
    <property type="match status" value="1"/>
</dbReference>
<keyword evidence="2" id="KW-0547">Nucleotide-binding</keyword>
<dbReference type="AlphaFoldDB" id="A0A3B0RD51"/>
<comment type="similarity">
    <text evidence="1">Belongs to the 5-formyltetrahydrofolate cyclo-ligase family.</text>
</comment>
<dbReference type="GO" id="GO:0030272">
    <property type="term" value="F:5-formyltetrahydrofolate cyclo-ligase activity"/>
    <property type="evidence" value="ECO:0007669"/>
    <property type="project" value="UniProtKB-EC"/>
</dbReference>
<dbReference type="GO" id="GO:0035999">
    <property type="term" value="P:tetrahydrofolate interconversion"/>
    <property type="evidence" value="ECO:0007669"/>
    <property type="project" value="TreeGrafter"/>
</dbReference>
<dbReference type="Gene3D" id="3.40.50.10420">
    <property type="entry name" value="NagB/RpiA/CoA transferase-like"/>
    <property type="match status" value="1"/>
</dbReference>
<protein>
    <submittedName>
        <fullName evidence="4">5-formyltetrahydrofolate cyclo-ligase</fullName>
        <ecNumber evidence="4">6.3.3.2</ecNumber>
    </submittedName>
</protein>
<dbReference type="GO" id="GO:0005524">
    <property type="term" value="F:ATP binding"/>
    <property type="evidence" value="ECO:0007669"/>
    <property type="project" value="UniProtKB-KW"/>
</dbReference>
<keyword evidence="3" id="KW-0067">ATP-binding</keyword>